<protein>
    <recommendedName>
        <fullName evidence="4">Hydrogenase maturation factor HypA</fullName>
    </recommendedName>
</protein>
<dbReference type="GO" id="GO:0016151">
    <property type="term" value="F:nickel cation binding"/>
    <property type="evidence" value="ECO:0007669"/>
    <property type="project" value="UniProtKB-UniRule"/>
</dbReference>
<evidence type="ECO:0000256" key="1">
    <source>
        <dbReference type="ARBA" id="ARBA00022596"/>
    </source>
</evidence>
<proteinExistence type="inferred from homology"/>
<dbReference type="OrthoDB" id="288014at2"/>
<keyword evidence="1 4" id="KW-0533">Nickel</keyword>
<dbReference type="PANTHER" id="PTHR34535:SF3">
    <property type="entry name" value="HYDROGENASE MATURATION FACTOR HYPA"/>
    <property type="match status" value="1"/>
</dbReference>
<sequence length="113" mass="12558">MHELSISLKTIDIVVEQAKKHHFTKVTAMTLGIGALSCIEPEALKVGIEFASRETIAEGARVHLDMIPATAWCNQCQRKTEIHSYVATCSFCNSEQLRIETGEELKIKSIEAE</sequence>
<organism evidence="5 6">
    <name type="scientific">Vibrio quintilis</name>
    <dbReference type="NCBI Taxonomy" id="1117707"/>
    <lineage>
        <taxon>Bacteria</taxon>
        <taxon>Pseudomonadati</taxon>
        <taxon>Pseudomonadota</taxon>
        <taxon>Gammaproteobacteria</taxon>
        <taxon>Vibrionales</taxon>
        <taxon>Vibrionaceae</taxon>
        <taxon>Vibrio</taxon>
    </lineage>
</organism>
<name>A0A1M7YSK8_9VIBR</name>
<dbReference type="EMBL" id="FRFG01000016">
    <property type="protein sequence ID" value="SHO55600.1"/>
    <property type="molecule type" value="Genomic_DNA"/>
</dbReference>
<feature type="binding site" evidence="4">
    <location>
        <position position="76"/>
    </location>
    <ligand>
        <name>Zn(2+)</name>
        <dbReference type="ChEBI" id="CHEBI:29105"/>
    </ligand>
</feature>
<gene>
    <name evidence="4" type="primary">hypA</name>
    <name evidence="5" type="ORF">VQ7734_01337</name>
</gene>
<feature type="binding site" evidence="4">
    <location>
        <position position="89"/>
    </location>
    <ligand>
        <name>Zn(2+)</name>
        <dbReference type="ChEBI" id="CHEBI:29105"/>
    </ligand>
</feature>
<evidence type="ECO:0000256" key="3">
    <source>
        <dbReference type="ARBA" id="ARBA00022833"/>
    </source>
</evidence>
<reference evidence="6" key="1">
    <citation type="submission" date="2016-12" db="EMBL/GenBank/DDBJ databases">
        <authorList>
            <person name="Rodrigo-Torres L."/>
            <person name="Arahal R.D."/>
            <person name="Lucena T."/>
        </authorList>
    </citation>
    <scope>NUCLEOTIDE SEQUENCE [LARGE SCALE GENOMIC DNA]</scope>
</reference>
<keyword evidence="6" id="KW-1185">Reference proteome</keyword>
<dbReference type="GO" id="GO:0008270">
    <property type="term" value="F:zinc ion binding"/>
    <property type="evidence" value="ECO:0007669"/>
    <property type="project" value="UniProtKB-UniRule"/>
</dbReference>
<dbReference type="HAMAP" id="MF_00213">
    <property type="entry name" value="HypA_HybF"/>
    <property type="match status" value="1"/>
</dbReference>
<dbReference type="NCBIfam" id="TIGR00100">
    <property type="entry name" value="hypA"/>
    <property type="match status" value="1"/>
</dbReference>
<dbReference type="PIRSF" id="PIRSF004761">
    <property type="entry name" value="Hydrgn_mat_HypA"/>
    <property type="match status" value="1"/>
</dbReference>
<dbReference type="GO" id="GO:0051604">
    <property type="term" value="P:protein maturation"/>
    <property type="evidence" value="ECO:0007669"/>
    <property type="project" value="InterPro"/>
</dbReference>
<dbReference type="PANTHER" id="PTHR34535">
    <property type="entry name" value="HYDROGENASE MATURATION FACTOR HYPA"/>
    <property type="match status" value="1"/>
</dbReference>
<feature type="binding site" evidence="4">
    <location>
        <position position="2"/>
    </location>
    <ligand>
        <name>Ni(2+)</name>
        <dbReference type="ChEBI" id="CHEBI:49786"/>
    </ligand>
</feature>
<comment type="function">
    <text evidence="4">Involved in the maturation of [NiFe] hydrogenases. Required for nickel insertion into the metal center of the hydrogenase.</text>
</comment>
<dbReference type="AlphaFoldDB" id="A0A1M7YSK8"/>
<keyword evidence="2 4" id="KW-0479">Metal-binding</keyword>
<evidence type="ECO:0000256" key="2">
    <source>
        <dbReference type="ARBA" id="ARBA00022723"/>
    </source>
</evidence>
<dbReference type="Gene3D" id="3.30.2320.80">
    <property type="match status" value="1"/>
</dbReference>
<accession>A0A1M7YSK8</accession>
<comment type="similarity">
    <text evidence="4">Belongs to the HypA/HybF family.</text>
</comment>
<evidence type="ECO:0000313" key="5">
    <source>
        <dbReference type="EMBL" id="SHO55600.1"/>
    </source>
</evidence>
<evidence type="ECO:0000313" key="6">
    <source>
        <dbReference type="Proteomes" id="UP000184600"/>
    </source>
</evidence>
<dbReference type="Proteomes" id="UP000184600">
    <property type="component" value="Unassembled WGS sequence"/>
</dbReference>
<feature type="binding site" evidence="4">
    <location>
        <position position="73"/>
    </location>
    <ligand>
        <name>Zn(2+)</name>
        <dbReference type="ChEBI" id="CHEBI:29105"/>
    </ligand>
</feature>
<feature type="binding site" evidence="4">
    <location>
        <position position="92"/>
    </location>
    <ligand>
        <name>Zn(2+)</name>
        <dbReference type="ChEBI" id="CHEBI:29105"/>
    </ligand>
</feature>
<dbReference type="Pfam" id="PF01155">
    <property type="entry name" value="HypA"/>
    <property type="match status" value="1"/>
</dbReference>
<keyword evidence="3 4" id="KW-0862">Zinc</keyword>
<evidence type="ECO:0000256" key="4">
    <source>
        <dbReference type="HAMAP-Rule" id="MF_00213"/>
    </source>
</evidence>
<dbReference type="RefSeq" id="WP_073580779.1">
    <property type="nucleotide sequence ID" value="NZ_AP024897.1"/>
</dbReference>
<dbReference type="NCBIfam" id="NF009046">
    <property type="entry name" value="PRK12380.1"/>
    <property type="match status" value="1"/>
</dbReference>
<dbReference type="STRING" id="1117707.VQ7734_01337"/>
<dbReference type="InterPro" id="IPR000688">
    <property type="entry name" value="HypA/HybF"/>
</dbReference>